<dbReference type="Gene3D" id="1.25.40.20">
    <property type="entry name" value="Ankyrin repeat-containing domain"/>
    <property type="match status" value="1"/>
</dbReference>
<protein>
    <submittedName>
        <fullName evidence="2">Uncharacterized protein</fullName>
    </submittedName>
</protein>
<evidence type="ECO:0000313" key="2">
    <source>
        <dbReference type="EMBL" id="KAG2499447.1"/>
    </source>
</evidence>
<sequence>MTGRRGRGAYTACRTLRDGYLAILRHPEDIACYCLSSWGPSRALLGALRYAKWFAAVSALPPPERGAHLARVLRCVLRAGAALGGGERYERLLMAAVEAGYPALLQALLEQLARLPKQGGAQAQDGYWPWVSAAATALREVVGRGQLEASRALLHALTETAHLPLHYSLRQGLFREAAEQGNPDVVRLLLRALKPSRSELRGMVQSAAKAVKGWVNVGVLLEAGAEVSSYAILSAASSARPQVCQAVVQAAQGQGSWEPGLPSRALSFAVYSDSAAMRKDGWADQVATLRFLALNGAVDLAGPSEASRTLITAAKHDSPRDALMEPLALFGAEVDPALVTLCAHKNSEVSLYTTPAEELLWLRRLLDLGTETEAGAAAALRVALRDGRWAQAQELLLEGTVPRAEAEAALRGAARGEGETPAAADASGGAAAAAAAVEDAGRRLECITELALGGALEGPGGGGAAPDPTAAGGAGGASSRFTASEEEAVAACARGDGAVAARLVGLGLVGEAAAAEAYRAARRGGHEAVARRLRLLGAVSALVEGGA</sequence>
<dbReference type="AlphaFoldDB" id="A0A835YD74"/>
<reference evidence="2" key="1">
    <citation type="journal article" date="2020" name="bioRxiv">
        <title>Comparative genomics of Chlamydomonas.</title>
        <authorList>
            <person name="Craig R.J."/>
            <person name="Hasan A.R."/>
            <person name="Ness R.W."/>
            <person name="Keightley P.D."/>
        </authorList>
    </citation>
    <scope>NUCLEOTIDE SEQUENCE</scope>
    <source>
        <strain evidence="2">CCAP 11/70</strain>
    </source>
</reference>
<name>A0A835YD74_9CHLO</name>
<dbReference type="Proteomes" id="UP000612055">
    <property type="component" value="Unassembled WGS sequence"/>
</dbReference>
<evidence type="ECO:0000313" key="3">
    <source>
        <dbReference type="Proteomes" id="UP000612055"/>
    </source>
</evidence>
<feature type="region of interest" description="Disordered" evidence="1">
    <location>
        <begin position="458"/>
        <end position="479"/>
    </location>
</feature>
<comment type="caution">
    <text evidence="2">The sequence shown here is derived from an EMBL/GenBank/DDBJ whole genome shotgun (WGS) entry which is preliminary data.</text>
</comment>
<dbReference type="InterPro" id="IPR036770">
    <property type="entry name" value="Ankyrin_rpt-contain_sf"/>
</dbReference>
<proteinExistence type="predicted"/>
<organism evidence="2 3">
    <name type="scientific">Edaphochlamys debaryana</name>
    <dbReference type="NCBI Taxonomy" id="47281"/>
    <lineage>
        <taxon>Eukaryota</taxon>
        <taxon>Viridiplantae</taxon>
        <taxon>Chlorophyta</taxon>
        <taxon>core chlorophytes</taxon>
        <taxon>Chlorophyceae</taxon>
        <taxon>CS clade</taxon>
        <taxon>Chlamydomonadales</taxon>
        <taxon>Chlamydomonadales incertae sedis</taxon>
        <taxon>Edaphochlamys</taxon>
    </lineage>
</organism>
<accession>A0A835YD74</accession>
<evidence type="ECO:0000256" key="1">
    <source>
        <dbReference type="SAM" id="MobiDB-lite"/>
    </source>
</evidence>
<gene>
    <name evidence="2" type="ORF">HYH03_002394</name>
</gene>
<dbReference type="EMBL" id="JAEHOE010000006">
    <property type="protein sequence ID" value="KAG2499447.1"/>
    <property type="molecule type" value="Genomic_DNA"/>
</dbReference>
<keyword evidence="3" id="KW-1185">Reference proteome</keyword>